<dbReference type="AlphaFoldDB" id="A0AAD5MK12"/>
<accession>A0AAD5MK12</accession>
<sequence length="172" mass="20005">MRITFLIHQFSRFSINRFTKADSVCIEAPSIANFCPFYTLYCSLRITVLLSTFDFILHYVWAPRNIEWSRTTAVGRGRSCLRQMVQQTDLTNQFKSEEGWRGEFFSETDGSIDISWFDRHIASFSMSSYRSGMQGQFRKIDVLTALFSLSLFQSDKNTAKSAIVRDRREADE</sequence>
<evidence type="ECO:0000313" key="1">
    <source>
        <dbReference type="EMBL" id="KAJ1345464.1"/>
    </source>
</evidence>
<protein>
    <submittedName>
        <fullName evidence="1">Uncharacterized protein</fullName>
    </submittedName>
</protein>
<keyword evidence="2" id="KW-1185">Reference proteome</keyword>
<gene>
    <name evidence="1" type="ORF">KIN20_000004</name>
</gene>
<reference evidence="1" key="1">
    <citation type="submission" date="2021-06" db="EMBL/GenBank/DDBJ databases">
        <title>Parelaphostrongylus tenuis whole genome reference sequence.</title>
        <authorList>
            <person name="Garwood T.J."/>
            <person name="Larsen P.A."/>
            <person name="Fountain-Jones N.M."/>
            <person name="Garbe J.R."/>
            <person name="Macchietto M.G."/>
            <person name="Kania S.A."/>
            <person name="Gerhold R.W."/>
            <person name="Richards J.E."/>
            <person name="Wolf T.M."/>
        </authorList>
    </citation>
    <scope>NUCLEOTIDE SEQUENCE</scope>
    <source>
        <strain evidence="1">MNPRO001-30</strain>
        <tissue evidence="1">Meninges</tissue>
    </source>
</reference>
<name>A0AAD5MK12_PARTN</name>
<comment type="caution">
    <text evidence="1">The sequence shown here is derived from an EMBL/GenBank/DDBJ whole genome shotgun (WGS) entry which is preliminary data.</text>
</comment>
<dbReference type="Proteomes" id="UP001196413">
    <property type="component" value="Unassembled WGS sequence"/>
</dbReference>
<proteinExistence type="predicted"/>
<organism evidence="1 2">
    <name type="scientific">Parelaphostrongylus tenuis</name>
    <name type="common">Meningeal worm</name>
    <dbReference type="NCBI Taxonomy" id="148309"/>
    <lineage>
        <taxon>Eukaryota</taxon>
        <taxon>Metazoa</taxon>
        <taxon>Ecdysozoa</taxon>
        <taxon>Nematoda</taxon>
        <taxon>Chromadorea</taxon>
        <taxon>Rhabditida</taxon>
        <taxon>Rhabditina</taxon>
        <taxon>Rhabditomorpha</taxon>
        <taxon>Strongyloidea</taxon>
        <taxon>Metastrongylidae</taxon>
        <taxon>Parelaphostrongylus</taxon>
    </lineage>
</organism>
<dbReference type="EMBL" id="JAHQIW010000002">
    <property type="protein sequence ID" value="KAJ1345464.1"/>
    <property type="molecule type" value="Genomic_DNA"/>
</dbReference>
<evidence type="ECO:0000313" key="2">
    <source>
        <dbReference type="Proteomes" id="UP001196413"/>
    </source>
</evidence>